<accession>A0A7M5VBH8</accession>
<protein>
    <submittedName>
        <fullName evidence="1">Uncharacterized protein</fullName>
    </submittedName>
</protein>
<keyword evidence="2" id="KW-1185">Reference proteome</keyword>
<name>A0A7M5VBH8_9CNID</name>
<dbReference type="EnsemblMetazoa" id="CLYHEMT009648.1">
    <property type="protein sequence ID" value="CLYHEMP009648.1"/>
    <property type="gene ID" value="CLYHEMG009648"/>
</dbReference>
<evidence type="ECO:0000313" key="1">
    <source>
        <dbReference type="EnsemblMetazoa" id="CLYHEMP009648.1"/>
    </source>
</evidence>
<evidence type="ECO:0000313" key="2">
    <source>
        <dbReference type="Proteomes" id="UP000594262"/>
    </source>
</evidence>
<organism evidence="1 2">
    <name type="scientific">Clytia hemisphaerica</name>
    <dbReference type="NCBI Taxonomy" id="252671"/>
    <lineage>
        <taxon>Eukaryota</taxon>
        <taxon>Metazoa</taxon>
        <taxon>Cnidaria</taxon>
        <taxon>Hydrozoa</taxon>
        <taxon>Hydroidolina</taxon>
        <taxon>Leptothecata</taxon>
        <taxon>Obeliida</taxon>
        <taxon>Clytiidae</taxon>
        <taxon>Clytia</taxon>
    </lineage>
</organism>
<dbReference type="AlphaFoldDB" id="A0A7M5VBH8"/>
<dbReference type="Proteomes" id="UP000594262">
    <property type="component" value="Unplaced"/>
</dbReference>
<proteinExistence type="predicted"/>
<sequence length="184" mass="21657">QNICDSFLEDIDFDEDISPEEENWSKEDEVIIEEEEIEEDWENFHEAPVPKVVKVVFVNEQEVEQILKVVEEAPPDKKNPRKNESKKFSCQNCEKKYAIEYHFKKHEDICKTKKKDKQEKGHGLDAKLFEINVYLSVKEAIKSALEDPFFPDAVKNQAKILKTMEKDLKSYSDTISDKYFEMSN</sequence>
<reference evidence="1" key="1">
    <citation type="submission" date="2021-01" db="UniProtKB">
        <authorList>
            <consortium name="EnsemblMetazoa"/>
        </authorList>
    </citation>
    <scope>IDENTIFICATION</scope>
</reference>